<dbReference type="PANTHER" id="PTHR31793:SF24">
    <property type="entry name" value="LONG-CHAIN ACYL-COA THIOESTERASE FADM"/>
    <property type="match status" value="1"/>
</dbReference>
<organism evidence="1">
    <name type="scientific">freshwater metagenome</name>
    <dbReference type="NCBI Taxonomy" id="449393"/>
    <lineage>
        <taxon>unclassified sequences</taxon>
        <taxon>metagenomes</taxon>
        <taxon>ecological metagenomes</taxon>
    </lineage>
</organism>
<dbReference type="PANTHER" id="PTHR31793">
    <property type="entry name" value="4-HYDROXYBENZOYL-COA THIOESTERASE FAMILY MEMBER"/>
    <property type="match status" value="1"/>
</dbReference>
<dbReference type="Pfam" id="PF13279">
    <property type="entry name" value="4HBT_2"/>
    <property type="match status" value="1"/>
</dbReference>
<dbReference type="InterPro" id="IPR029069">
    <property type="entry name" value="HotDog_dom_sf"/>
</dbReference>
<proteinExistence type="predicted"/>
<gene>
    <name evidence="1" type="ORF">UFOPK3609_00149</name>
</gene>
<dbReference type="EMBL" id="CAFBMQ010000006">
    <property type="protein sequence ID" value="CAB4898480.1"/>
    <property type="molecule type" value="Genomic_DNA"/>
</dbReference>
<dbReference type="InterPro" id="IPR050563">
    <property type="entry name" value="4-hydroxybenzoyl-CoA_TE"/>
</dbReference>
<sequence length="132" mass="14512">MRHQHAVQLRWSDPDVYGHVNHARALSLLEDARLTMAAGVADGDPAPQVILARLEVDYRRQLLYRPGEQVRVESWVTRLGTSSVTTRQDLHQDGEVAISVVAVLVVVDGGTPRPLTGPERAGWSVFLEEPAG</sequence>
<reference evidence="1" key="1">
    <citation type="submission" date="2020-05" db="EMBL/GenBank/DDBJ databases">
        <authorList>
            <person name="Chiriac C."/>
            <person name="Salcher M."/>
            <person name="Ghai R."/>
            <person name="Kavagutti S V."/>
        </authorList>
    </citation>
    <scope>NUCLEOTIDE SEQUENCE</scope>
</reference>
<dbReference type="Gene3D" id="3.10.129.10">
    <property type="entry name" value="Hotdog Thioesterase"/>
    <property type="match status" value="1"/>
</dbReference>
<name>A0A6J7G0Y6_9ZZZZ</name>
<dbReference type="AlphaFoldDB" id="A0A6J7G0Y6"/>
<dbReference type="GO" id="GO:0047617">
    <property type="term" value="F:fatty acyl-CoA hydrolase activity"/>
    <property type="evidence" value="ECO:0007669"/>
    <property type="project" value="TreeGrafter"/>
</dbReference>
<protein>
    <submittedName>
        <fullName evidence="1">Unannotated protein</fullName>
    </submittedName>
</protein>
<evidence type="ECO:0000313" key="1">
    <source>
        <dbReference type="EMBL" id="CAB4898480.1"/>
    </source>
</evidence>
<dbReference type="CDD" id="cd00586">
    <property type="entry name" value="4HBT"/>
    <property type="match status" value="1"/>
</dbReference>
<dbReference type="SUPFAM" id="SSF54637">
    <property type="entry name" value="Thioesterase/thiol ester dehydrase-isomerase"/>
    <property type="match status" value="1"/>
</dbReference>
<accession>A0A6J7G0Y6</accession>